<dbReference type="Proteomes" id="UP001595872">
    <property type="component" value="Unassembled WGS sequence"/>
</dbReference>
<dbReference type="InterPro" id="IPR008969">
    <property type="entry name" value="CarboxyPept-like_regulatory"/>
</dbReference>
<name>A0ABV9TYI5_9ACTN</name>
<dbReference type="RefSeq" id="WP_378255314.1">
    <property type="nucleotide sequence ID" value="NZ_JBHSIT010000004.1"/>
</dbReference>
<keyword evidence="3" id="KW-1185">Reference proteome</keyword>
<keyword evidence="1" id="KW-0732">Signal</keyword>
<feature type="signal peptide" evidence="1">
    <location>
        <begin position="1"/>
        <end position="26"/>
    </location>
</feature>
<dbReference type="SUPFAM" id="SSF49464">
    <property type="entry name" value="Carboxypeptidase regulatory domain-like"/>
    <property type="match status" value="1"/>
</dbReference>
<reference evidence="3" key="1">
    <citation type="journal article" date="2019" name="Int. J. Syst. Evol. Microbiol.">
        <title>The Global Catalogue of Microorganisms (GCM) 10K type strain sequencing project: providing services to taxonomists for standard genome sequencing and annotation.</title>
        <authorList>
            <consortium name="The Broad Institute Genomics Platform"/>
            <consortium name="The Broad Institute Genome Sequencing Center for Infectious Disease"/>
            <person name="Wu L."/>
            <person name="Ma J."/>
        </authorList>
    </citation>
    <scope>NUCLEOTIDE SEQUENCE [LARGE SCALE GENOMIC DNA]</scope>
    <source>
        <strain evidence="3">KLKA75</strain>
    </source>
</reference>
<evidence type="ECO:0000256" key="1">
    <source>
        <dbReference type="SAM" id="SignalP"/>
    </source>
</evidence>
<sequence>MRRSLAALVSLLTLAALLPFAPSASAASGPVVAEAVFRIREDGKAEPYVRLLSAQAGTTVDFRLRLKGAAEPYATFPKIRATAGVMGGGLSWASGTWTALQQGRTYLDLDIASPSGEHLVVPQAAFADSPSGRFAVNVSVPGTGGGGSTRVTAPFRANISVVHSQDVSKVVARLYRSGTNDQVGEDVVPAEVGTTVSGGYSLTSYTTGAVFSPPVGEYEVAVTATDAAGDSVTNRTAVLDARLPQRLVDLKATPSTLDYEHQEATITGRVVDSGGAPLAGVTVSAGTLNVKTTTAGDGTFTLKAAPGSTALWLTAEAHGDYTYSLERVEFGVRNAPTRVSLALAPGNPKVGDKITLSGVLERQTGAGTWAALPGRQVMLSFTDAETGEARPLATPVTGADGRYSLPVTVPGPGTWKAVYGGTTYLVGAEASAQRGSGYRTQVTNITARPNPVAVGERVTVKGLVTRANSPVDRMFAGNAHVTLFASPDGKRTVKLAEGRADASGHFTLSAAAKADGRWWVAYDGRRPGTGKPSYDLPSTSERFFVDTRYKTAIPSLNASPEPVRKGRTLTVKGRVTKLVGTWRPGAGAVVMIYFRPAGESAWRPMGTAKADRNGWFGRGFEAFADGTWAAAYPGSPAYLGAWSGGDYVDVR</sequence>
<comment type="caution">
    <text evidence="2">The sequence shown here is derived from an EMBL/GenBank/DDBJ whole genome shotgun (WGS) entry which is preliminary data.</text>
</comment>
<gene>
    <name evidence="2" type="ORF">ACFPCY_14560</name>
</gene>
<dbReference type="Pfam" id="PF13620">
    <property type="entry name" value="CarboxypepD_reg"/>
    <property type="match status" value="1"/>
</dbReference>
<organism evidence="2 3">
    <name type="scientific">Actinomadura gamaensis</name>
    <dbReference type="NCBI Taxonomy" id="1763541"/>
    <lineage>
        <taxon>Bacteria</taxon>
        <taxon>Bacillati</taxon>
        <taxon>Actinomycetota</taxon>
        <taxon>Actinomycetes</taxon>
        <taxon>Streptosporangiales</taxon>
        <taxon>Thermomonosporaceae</taxon>
        <taxon>Actinomadura</taxon>
    </lineage>
</organism>
<evidence type="ECO:0000313" key="3">
    <source>
        <dbReference type="Proteomes" id="UP001595872"/>
    </source>
</evidence>
<evidence type="ECO:0000313" key="2">
    <source>
        <dbReference type="EMBL" id="MFC4908549.1"/>
    </source>
</evidence>
<protein>
    <submittedName>
        <fullName evidence="2">Carboxypeptidase regulatory-like domain-containing protein</fullName>
    </submittedName>
</protein>
<dbReference type="Gene3D" id="2.60.40.1120">
    <property type="entry name" value="Carboxypeptidase-like, regulatory domain"/>
    <property type="match status" value="1"/>
</dbReference>
<accession>A0ABV9TYI5</accession>
<feature type="chain" id="PRO_5045062856" evidence="1">
    <location>
        <begin position="27"/>
        <end position="651"/>
    </location>
</feature>
<dbReference type="EMBL" id="JBHSIT010000004">
    <property type="protein sequence ID" value="MFC4908549.1"/>
    <property type="molecule type" value="Genomic_DNA"/>
</dbReference>
<proteinExistence type="predicted"/>